<accession>A0A1S8B8Z2</accession>
<reference evidence="3 4" key="1">
    <citation type="submission" date="2017-01" db="EMBL/GenBank/DDBJ databases">
        <title>Draft genome sequence of Diplodia seriata F98.1, a fungal species involved in grapevine trunk diseases.</title>
        <authorList>
            <person name="Robert-Siegwald G."/>
            <person name="Vallet J."/>
            <person name="Abou-Mansour E."/>
            <person name="Xu J."/>
            <person name="Rey P."/>
            <person name="Bertsch C."/>
            <person name="Rego C."/>
            <person name="Larignon P."/>
            <person name="Fontaine F."/>
            <person name="Lebrun M.-H."/>
        </authorList>
    </citation>
    <scope>NUCLEOTIDE SEQUENCE [LARGE SCALE GENOMIC DNA]</scope>
    <source>
        <strain evidence="3 4">F98.1</strain>
    </source>
</reference>
<dbReference type="EMBL" id="MSZU01000106">
    <property type="protein sequence ID" value="OMP84007.1"/>
    <property type="molecule type" value="Genomic_DNA"/>
</dbReference>
<organism evidence="3 4">
    <name type="scientific">Diplodia seriata</name>
    <dbReference type="NCBI Taxonomy" id="420778"/>
    <lineage>
        <taxon>Eukaryota</taxon>
        <taxon>Fungi</taxon>
        <taxon>Dikarya</taxon>
        <taxon>Ascomycota</taxon>
        <taxon>Pezizomycotina</taxon>
        <taxon>Dothideomycetes</taxon>
        <taxon>Dothideomycetes incertae sedis</taxon>
        <taxon>Botryosphaeriales</taxon>
        <taxon>Botryosphaeriaceae</taxon>
        <taxon>Diplodia</taxon>
    </lineage>
</organism>
<dbReference type="OrthoDB" id="5393404at2759"/>
<evidence type="ECO:0000256" key="1">
    <source>
        <dbReference type="SAM" id="MobiDB-lite"/>
    </source>
</evidence>
<proteinExistence type="predicted"/>
<evidence type="ECO:0000256" key="2">
    <source>
        <dbReference type="SAM" id="Phobius"/>
    </source>
</evidence>
<gene>
    <name evidence="3" type="ORF">BK809_0001391</name>
</gene>
<dbReference type="STRING" id="420778.A0A1S8B8Z2"/>
<feature type="region of interest" description="Disordered" evidence="1">
    <location>
        <begin position="109"/>
        <end position="491"/>
    </location>
</feature>
<evidence type="ECO:0008006" key="5">
    <source>
        <dbReference type="Google" id="ProtNLM"/>
    </source>
</evidence>
<dbReference type="Proteomes" id="UP000190776">
    <property type="component" value="Unassembled WGS sequence"/>
</dbReference>
<protein>
    <recommendedName>
        <fullName evidence="5">Endosomal spry domain-containing protein</fullName>
    </recommendedName>
</protein>
<feature type="compositionally biased region" description="Low complexity" evidence="1">
    <location>
        <begin position="327"/>
        <end position="341"/>
    </location>
</feature>
<feature type="compositionally biased region" description="Basic residues" evidence="1">
    <location>
        <begin position="367"/>
        <end position="395"/>
    </location>
</feature>
<feature type="compositionally biased region" description="Basic residues" evidence="1">
    <location>
        <begin position="408"/>
        <end position="417"/>
    </location>
</feature>
<feature type="compositionally biased region" description="Basic and acidic residues" evidence="1">
    <location>
        <begin position="236"/>
        <end position="284"/>
    </location>
</feature>
<dbReference type="AlphaFoldDB" id="A0A1S8B8Z2"/>
<feature type="compositionally biased region" description="Basic and acidic residues" evidence="1">
    <location>
        <begin position="293"/>
        <end position="304"/>
    </location>
</feature>
<feature type="transmembrane region" description="Helical" evidence="2">
    <location>
        <begin position="62"/>
        <end position="84"/>
    </location>
</feature>
<feature type="compositionally biased region" description="Basic and acidic residues" evidence="1">
    <location>
        <begin position="176"/>
        <end position="190"/>
    </location>
</feature>
<keyword evidence="2" id="KW-0812">Transmembrane</keyword>
<name>A0A1S8B8Z2_9PEZI</name>
<feature type="compositionally biased region" description="Polar residues" evidence="1">
    <location>
        <begin position="310"/>
        <end position="319"/>
    </location>
</feature>
<keyword evidence="2" id="KW-1133">Transmembrane helix</keyword>
<evidence type="ECO:0000313" key="4">
    <source>
        <dbReference type="Proteomes" id="UP000190776"/>
    </source>
</evidence>
<sequence length="491" mass="54315">MAPLPHLLNALLRRGASPDSHAATSASSSMEATVHEVAKRATKSVEFGSGARPATDFNNQGFLALFALIGAGMVLGSIWFFFWAKNGGFKWRGKEDWDDYKSTVLRRKGPDGRTLSNATKSTRLGGGSVVHGGTYGAPTSVGYSDTTSMVDEKEEQQRRAGEGIRGGDGRKKRRKDRDPELADYRHEKPARVGGINRAPDGTHYDYTNTEPSELGSELSQRPLVKDTKPKDRKTAKKEAEAREKELRKAQKEAAKVQKAKLAENKKREKAKAKEMKKGKGKTDRSYSPAAPDSPERRTHRRYDDEMTEFTEATSYTGGYTATEDAYTDVYTNNDDSYYSSYRPNAEANIARPTPAARSYDAPSSSPRQHHRNSSRRSQSHTRSQSRTRSQSHIRRQSNSSPRKQGSSSRHHSRSRGGSRHDLGSSVTESDTGTKVYSHHIPGLSGPAAPPTILPDESISQVGAPGRRGRNVMDGYRRTARRNRRDSLSDSE</sequence>
<feature type="compositionally biased region" description="Gly residues" evidence="1">
    <location>
        <begin position="124"/>
        <end position="135"/>
    </location>
</feature>
<keyword evidence="2" id="KW-0472">Membrane</keyword>
<comment type="caution">
    <text evidence="3">The sequence shown here is derived from an EMBL/GenBank/DDBJ whole genome shotgun (WGS) entry which is preliminary data.</text>
</comment>
<feature type="compositionally biased region" description="Basic and acidic residues" evidence="1">
    <location>
        <begin position="155"/>
        <end position="169"/>
    </location>
</feature>
<evidence type="ECO:0000313" key="3">
    <source>
        <dbReference type="EMBL" id="OMP84007.1"/>
    </source>
</evidence>